<dbReference type="GO" id="GO:0009247">
    <property type="term" value="P:glycolipid biosynthetic process"/>
    <property type="evidence" value="ECO:0007669"/>
    <property type="project" value="InterPro"/>
</dbReference>
<dbReference type="SUPFAM" id="SSF52540">
    <property type="entry name" value="P-loop containing nucleoside triphosphate hydrolases"/>
    <property type="match status" value="1"/>
</dbReference>
<feature type="region of interest" description="Disordered" evidence="10">
    <location>
        <begin position="1"/>
        <end position="31"/>
    </location>
</feature>
<evidence type="ECO:0000256" key="5">
    <source>
        <dbReference type="ARBA" id="ARBA00022968"/>
    </source>
</evidence>
<evidence type="ECO:0000313" key="12">
    <source>
        <dbReference type="Proteomes" id="UP001148018"/>
    </source>
</evidence>
<keyword evidence="12" id="KW-1185">Reference proteome</keyword>
<dbReference type="Proteomes" id="UP001148018">
    <property type="component" value="Unassembled WGS sequence"/>
</dbReference>
<keyword evidence="9" id="KW-0325">Glycoprotein</keyword>
<dbReference type="AlphaFoldDB" id="A0A9Q0DQI0"/>
<reference evidence="11" key="1">
    <citation type="submission" date="2022-07" db="EMBL/GenBank/DDBJ databases">
        <title>Chromosome-level genome of Muraenolepis orangiensis.</title>
        <authorList>
            <person name="Kim J."/>
        </authorList>
    </citation>
    <scope>NUCLEOTIDE SEQUENCE</scope>
    <source>
        <strain evidence="11">KU_S4_2022</strain>
        <tissue evidence="11">Muscle</tissue>
    </source>
</reference>
<dbReference type="Pfam" id="PF06990">
    <property type="entry name" value="Gal-3-0_sulfotr"/>
    <property type="match status" value="1"/>
</dbReference>
<organism evidence="11 12">
    <name type="scientific">Muraenolepis orangiensis</name>
    <name type="common">Patagonian moray cod</name>
    <dbReference type="NCBI Taxonomy" id="630683"/>
    <lineage>
        <taxon>Eukaryota</taxon>
        <taxon>Metazoa</taxon>
        <taxon>Chordata</taxon>
        <taxon>Craniata</taxon>
        <taxon>Vertebrata</taxon>
        <taxon>Euteleostomi</taxon>
        <taxon>Actinopterygii</taxon>
        <taxon>Neopterygii</taxon>
        <taxon>Teleostei</taxon>
        <taxon>Neoteleostei</taxon>
        <taxon>Acanthomorphata</taxon>
        <taxon>Zeiogadaria</taxon>
        <taxon>Gadariae</taxon>
        <taxon>Gadiformes</taxon>
        <taxon>Muraenolepidoidei</taxon>
        <taxon>Muraenolepididae</taxon>
        <taxon>Muraenolepis</taxon>
    </lineage>
</organism>
<evidence type="ECO:0008006" key="13">
    <source>
        <dbReference type="Google" id="ProtNLM"/>
    </source>
</evidence>
<dbReference type="InterPro" id="IPR027417">
    <property type="entry name" value="P-loop_NTPase"/>
</dbReference>
<keyword evidence="3" id="KW-0808">Transferase</keyword>
<dbReference type="PANTHER" id="PTHR14647">
    <property type="entry name" value="GALACTOSE-3-O-SULFOTRANSFERASE"/>
    <property type="match status" value="1"/>
</dbReference>
<comment type="similarity">
    <text evidence="2">Belongs to the galactose-3-O-sulfotransferase family.</text>
</comment>
<evidence type="ECO:0000256" key="3">
    <source>
        <dbReference type="ARBA" id="ARBA00022679"/>
    </source>
</evidence>
<comment type="caution">
    <text evidence="11">The sequence shown here is derived from an EMBL/GenBank/DDBJ whole genome shotgun (WGS) entry which is preliminary data.</text>
</comment>
<evidence type="ECO:0000313" key="11">
    <source>
        <dbReference type="EMBL" id="KAJ3591335.1"/>
    </source>
</evidence>
<keyword evidence="5" id="KW-0735">Signal-anchor</keyword>
<dbReference type="InterPro" id="IPR009729">
    <property type="entry name" value="Gal-3-0_sulfotransfrase"/>
</dbReference>
<dbReference type="GO" id="GO:0000139">
    <property type="term" value="C:Golgi membrane"/>
    <property type="evidence" value="ECO:0007669"/>
    <property type="project" value="UniProtKB-SubCell"/>
</dbReference>
<accession>A0A9Q0DQI0</accession>
<comment type="subcellular location">
    <subcellularLocation>
        <location evidence="1">Golgi apparatus membrane</location>
        <topology evidence="1">Single-pass type II membrane protein</topology>
    </subcellularLocation>
</comment>
<gene>
    <name evidence="11" type="ORF">NHX12_009281</name>
</gene>
<protein>
    <recommendedName>
        <fullName evidence="13">Galactose-3-O-sulfotransferase 2</fullName>
    </recommendedName>
</protein>
<evidence type="ECO:0000256" key="4">
    <source>
        <dbReference type="ARBA" id="ARBA00022692"/>
    </source>
</evidence>
<feature type="compositionally biased region" description="Low complexity" evidence="10">
    <location>
        <begin position="18"/>
        <end position="31"/>
    </location>
</feature>
<evidence type="ECO:0000256" key="2">
    <source>
        <dbReference type="ARBA" id="ARBA00008124"/>
    </source>
</evidence>
<feature type="compositionally biased region" description="Basic and acidic residues" evidence="10">
    <location>
        <begin position="55"/>
        <end position="67"/>
    </location>
</feature>
<keyword evidence="7" id="KW-0333">Golgi apparatus</keyword>
<keyword evidence="8" id="KW-0472">Membrane</keyword>
<evidence type="ECO:0000256" key="6">
    <source>
        <dbReference type="ARBA" id="ARBA00022989"/>
    </source>
</evidence>
<evidence type="ECO:0000256" key="7">
    <source>
        <dbReference type="ARBA" id="ARBA00023034"/>
    </source>
</evidence>
<evidence type="ECO:0000256" key="8">
    <source>
        <dbReference type="ARBA" id="ARBA00023136"/>
    </source>
</evidence>
<feature type="region of interest" description="Disordered" evidence="10">
    <location>
        <begin position="54"/>
        <end position="74"/>
    </location>
</feature>
<dbReference type="Gene3D" id="3.40.50.300">
    <property type="entry name" value="P-loop containing nucleotide triphosphate hydrolases"/>
    <property type="match status" value="1"/>
</dbReference>
<evidence type="ECO:0000256" key="9">
    <source>
        <dbReference type="ARBA" id="ARBA00023180"/>
    </source>
</evidence>
<dbReference type="EMBL" id="JANIIK010000114">
    <property type="protein sequence ID" value="KAJ3591335.1"/>
    <property type="molecule type" value="Genomic_DNA"/>
</dbReference>
<proteinExistence type="inferred from homology"/>
<keyword evidence="4" id="KW-0812">Transmembrane</keyword>
<evidence type="ECO:0000256" key="1">
    <source>
        <dbReference type="ARBA" id="ARBA00004323"/>
    </source>
</evidence>
<evidence type="ECO:0000256" key="10">
    <source>
        <dbReference type="SAM" id="MobiDB-lite"/>
    </source>
</evidence>
<dbReference type="OrthoDB" id="514299at2759"/>
<name>A0A9Q0DQI0_9TELE</name>
<keyword evidence="6" id="KW-1133">Transmembrane helix</keyword>
<dbReference type="GO" id="GO:0001733">
    <property type="term" value="F:galactosylceramide sulfotransferase activity"/>
    <property type="evidence" value="ECO:0007669"/>
    <property type="project" value="InterPro"/>
</dbReference>
<dbReference type="PANTHER" id="PTHR14647:SF62">
    <property type="entry name" value="GALACTOSE-3-O-SULFOTRANSFERASE 2"/>
    <property type="match status" value="1"/>
</dbReference>
<sequence length="417" mass="47802">MPSRNDTRTVGFLTSGDSETPTPTEEQPVESSFGLLQRLQKLGKSMFLNTQTEADEQHVTPGEEPKSHLVSQAPDGVCKPQNHIVFLKTHKTASSTMVNILYRYGDARNLTFGLPLQRNSQFYYPGWFSSSYVQGFVSKAVKEFHIICNHMRFNKPELEKVMPNDTFYFSIMRHPVTMLESAFTYYKSIHAFHASNSLEDFLDSGLRNENPSVASSSYAHNNMAFDFGFNNNVSHISADLEERVAAAVAAIERDFDLILITEYFDESVVMLKHMLCWSLDDVVSFKLNSRSESHRPLPHIEDKIALWNTLDWRLYAHFNTTFWQRVNSVVGGEEMVREVERLRRLRERLQEECLQGGLVNPGDVKDRKMKPYQNGAAPIQGYNVKPDLEGQTKIECEQLITPELQYSNKLYTKQFGN</sequence>